<accession>A0A1H1UW54</accession>
<dbReference type="RefSeq" id="WP_157682848.1">
    <property type="nucleotide sequence ID" value="NZ_LT629757.1"/>
</dbReference>
<name>A0A1H1UW54_9ACTN</name>
<reference evidence="2" key="1">
    <citation type="submission" date="2016-10" db="EMBL/GenBank/DDBJ databases">
        <authorList>
            <person name="Varghese N."/>
            <person name="Submissions S."/>
        </authorList>
    </citation>
    <scope>NUCLEOTIDE SEQUENCE [LARGE SCALE GENOMIC DNA]</scope>
    <source>
        <strain evidence="2">DSM 22127</strain>
    </source>
</reference>
<proteinExistence type="predicted"/>
<protein>
    <submittedName>
        <fullName evidence="1">Excreted virulence factor EspC, type VII ESX diderm</fullName>
    </submittedName>
</protein>
<gene>
    <name evidence="1" type="ORF">SAMN04488570_2639</name>
</gene>
<dbReference type="STRING" id="642780.SAMN04488570_2639"/>
<dbReference type="AlphaFoldDB" id="A0A1H1UW54"/>
<dbReference type="Proteomes" id="UP000198859">
    <property type="component" value="Chromosome I"/>
</dbReference>
<organism evidence="1 2">
    <name type="scientific">Nocardioides scoriae</name>
    <dbReference type="NCBI Taxonomy" id="642780"/>
    <lineage>
        <taxon>Bacteria</taxon>
        <taxon>Bacillati</taxon>
        <taxon>Actinomycetota</taxon>
        <taxon>Actinomycetes</taxon>
        <taxon>Propionibacteriales</taxon>
        <taxon>Nocardioidaceae</taxon>
        <taxon>Nocardioides</taxon>
    </lineage>
</organism>
<evidence type="ECO:0000313" key="1">
    <source>
        <dbReference type="EMBL" id="SDS76550.1"/>
    </source>
</evidence>
<keyword evidence="2" id="KW-1185">Reference proteome</keyword>
<dbReference type="EMBL" id="LT629757">
    <property type="protein sequence ID" value="SDS76550.1"/>
    <property type="molecule type" value="Genomic_DNA"/>
</dbReference>
<sequence length="103" mass="10347">MSGEFDVDTGELRAAASDIRAAVASVAGWTMPSDGASATSFGHDQVAQMYVDLCAKLTETVTSTAEGTTQAAADLDSSATTYDTTDTTAGAYLGGFGIPGVTP</sequence>
<evidence type="ECO:0000313" key="2">
    <source>
        <dbReference type="Proteomes" id="UP000198859"/>
    </source>
</evidence>